<accession>I8UKJ8</accession>
<dbReference type="RefSeq" id="WP_007200254.1">
    <property type="nucleotide sequence ID" value="NZ_AKKV01000006.1"/>
</dbReference>
<dbReference type="OrthoDB" id="9773293at2"/>
<name>I8UKJ8_9BACL</name>
<dbReference type="EMBL" id="AKKV01000006">
    <property type="protein sequence ID" value="EIT87353.1"/>
    <property type="molecule type" value="Genomic_DNA"/>
</dbReference>
<evidence type="ECO:0000313" key="3">
    <source>
        <dbReference type="Proteomes" id="UP000004080"/>
    </source>
</evidence>
<feature type="domain" description="AB hydrolase-1" evidence="1">
    <location>
        <begin position="5"/>
        <end position="220"/>
    </location>
</feature>
<protein>
    <submittedName>
        <fullName evidence="2">Biotin biosynthesis protein BioH</fullName>
    </submittedName>
</protein>
<dbReference type="PANTHER" id="PTHR43689">
    <property type="entry name" value="HYDROLASE"/>
    <property type="match status" value="1"/>
</dbReference>
<keyword evidence="3" id="KW-1185">Reference proteome</keyword>
<dbReference type="PATRIC" id="fig|1196324.3.peg.145"/>
<sequence>MKKSLLFLPGWGMEPSIWGAFSQELEKHFQCHYLHWRDLASVAEIDERVAKAIEEIGQPLSIVGWSLGSIAAIRAAARFPQQVAKLLLIGSTARFTKGEQAPYGTELVAVKRMQRQLARNKEGTLASFYEAMFLPAKHVPMATTFVGDTVSSLGYGLEYLMSVDVTEEARSLVIPTLIAHGAQDRVIPVKAATTLLNVIGGPVTMTIQPECGHVPFLTAQEHVLSLCEEGGFLD</sequence>
<proteinExistence type="predicted"/>
<dbReference type="PANTHER" id="PTHR43689:SF8">
    <property type="entry name" value="ALPHA_BETA-HYDROLASES SUPERFAMILY PROTEIN"/>
    <property type="match status" value="1"/>
</dbReference>
<organism evidence="2 3">
    <name type="scientific">Fictibacillus macauensis ZFHKF-1</name>
    <dbReference type="NCBI Taxonomy" id="1196324"/>
    <lineage>
        <taxon>Bacteria</taxon>
        <taxon>Bacillati</taxon>
        <taxon>Bacillota</taxon>
        <taxon>Bacilli</taxon>
        <taxon>Bacillales</taxon>
        <taxon>Fictibacillaceae</taxon>
        <taxon>Fictibacillus</taxon>
    </lineage>
</organism>
<dbReference type="PRINTS" id="PR00111">
    <property type="entry name" value="ABHYDROLASE"/>
</dbReference>
<dbReference type="STRING" id="1196324.A374_00739"/>
<evidence type="ECO:0000313" key="2">
    <source>
        <dbReference type="EMBL" id="EIT87353.1"/>
    </source>
</evidence>
<dbReference type="Pfam" id="PF12697">
    <property type="entry name" value="Abhydrolase_6"/>
    <property type="match status" value="1"/>
</dbReference>
<dbReference type="AlphaFoldDB" id="I8UKJ8"/>
<evidence type="ECO:0000259" key="1">
    <source>
        <dbReference type="Pfam" id="PF12697"/>
    </source>
</evidence>
<dbReference type="SUPFAM" id="SSF53474">
    <property type="entry name" value="alpha/beta-Hydrolases"/>
    <property type="match status" value="1"/>
</dbReference>
<dbReference type="InterPro" id="IPR029058">
    <property type="entry name" value="AB_hydrolase_fold"/>
</dbReference>
<reference evidence="2 3" key="1">
    <citation type="journal article" date="2012" name="J. Bacteriol.">
        <title>Genome of Bacillus macauensis ZFHKF-1, a Long-Chain-Forming Bacterium.</title>
        <authorList>
            <person name="Cai L."/>
            <person name="Zhang T."/>
        </authorList>
    </citation>
    <scope>NUCLEOTIDE SEQUENCE [LARGE SCALE GENOMIC DNA]</scope>
    <source>
        <strain evidence="2 3">ZFHKF-1</strain>
    </source>
</reference>
<gene>
    <name evidence="2" type="ORF">A374_00739</name>
</gene>
<dbReference type="InterPro" id="IPR000073">
    <property type="entry name" value="AB_hydrolase_1"/>
</dbReference>
<dbReference type="eggNOG" id="COG1647">
    <property type="taxonomic scope" value="Bacteria"/>
</dbReference>
<comment type="caution">
    <text evidence="2">The sequence shown here is derived from an EMBL/GenBank/DDBJ whole genome shotgun (WGS) entry which is preliminary data.</text>
</comment>
<dbReference type="Gene3D" id="3.40.50.1820">
    <property type="entry name" value="alpha/beta hydrolase"/>
    <property type="match status" value="1"/>
</dbReference>
<dbReference type="Proteomes" id="UP000004080">
    <property type="component" value="Unassembled WGS sequence"/>
</dbReference>